<protein>
    <submittedName>
        <fullName evidence="1">Uncharacterized protein</fullName>
    </submittedName>
</protein>
<comment type="caution">
    <text evidence="1">The sequence shown here is derived from an EMBL/GenBank/DDBJ whole genome shotgun (WGS) entry which is preliminary data.</text>
</comment>
<reference evidence="1 2" key="1">
    <citation type="submission" date="2020-04" db="EMBL/GenBank/DDBJ databases">
        <authorList>
            <person name="Wallbank WR R."/>
            <person name="Pardo Diaz C."/>
            <person name="Kozak K."/>
            <person name="Martin S."/>
            <person name="Jiggins C."/>
            <person name="Moest M."/>
            <person name="Warren A I."/>
            <person name="Byers J.R.P. K."/>
            <person name="Montejo-Kovacevich G."/>
            <person name="Yen C E."/>
        </authorList>
    </citation>
    <scope>NUCLEOTIDE SEQUENCE [LARGE SCALE GENOMIC DNA]</scope>
</reference>
<dbReference type="OrthoDB" id="118105at2759"/>
<dbReference type="EMBL" id="CADEBD010000337">
    <property type="protein sequence ID" value="CAB3247721.1"/>
    <property type="molecule type" value="Genomic_DNA"/>
</dbReference>
<name>A0A8S1ARY9_ARCPL</name>
<dbReference type="Proteomes" id="UP000494256">
    <property type="component" value="Unassembled WGS sequence"/>
</dbReference>
<dbReference type="AlphaFoldDB" id="A0A8S1ARY9"/>
<evidence type="ECO:0000313" key="1">
    <source>
        <dbReference type="EMBL" id="CAB3247721.1"/>
    </source>
</evidence>
<organism evidence="1 2">
    <name type="scientific">Arctia plantaginis</name>
    <name type="common">Wood tiger moth</name>
    <name type="synonym">Phalaena plantaginis</name>
    <dbReference type="NCBI Taxonomy" id="874455"/>
    <lineage>
        <taxon>Eukaryota</taxon>
        <taxon>Metazoa</taxon>
        <taxon>Ecdysozoa</taxon>
        <taxon>Arthropoda</taxon>
        <taxon>Hexapoda</taxon>
        <taxon>Insecta</taxon>
        <taxon>Pterygota</taxon>
        <taxon>Neoptera</taxon>
        <taxon>Endopterygota</taxon>
        <taxon>Lepidoptera</taxon>
        <taxon>Glossata</taxon>
        <taxon>Ditrysia</taxon>
        <taxon>Noctuoidea</taxon>
        <taxon>Erebidae</taxon>
        <taxon>Arctiinae</taxon>
        <taxon>Arctia</taxon>
    </lineage>
</organism>
<gene>
    <name evidence="1" type="ORF">APLA_LOCUS12088</name>
</gene>
<proteinExistence type="predicted"/>
<accession>A0A8S1ARY9</accession>
<sequence length="89" mass="9834">MTCLKVTEITYQIRCRGLHRDSAAAFIFTAVPAWCNKKYLDTADSGDHTKDVKQAMKLAVVCAAYNDVQPGLFFMIGTGNIDSVVINNF</sequence>
<evidence type="ECO:0000313" key="2">
    <source>
        <dbReference type="Proteomes" id="UP000494256"/>
    </source>
</evidence>